<feature type="domain" description="F-box" evidence="1">
    <location>
        <begin position="37"/>
        <end position="87"/>
    </location>
</feature>
<gene>
    <name evidence="2" type="ORF">HYALB_00002542</name>
</gene>
<dbReference type="EMBL" id="CAJVRM010000396">
    <property type="protein sequence ID" value="CAG8980545.1"/>
    <property type="molecule type" value="Genomic_DNA"/>
</dbReference>
<evidence type="ECO:0000259" key="1">
    <source>
        <dbReference type="PROSITE" id="PS50181"/>
    </source>
</evidence>
<accession>A0A9N9LWU5</accession>
<proteinExistence type="predicted"/>
<comment type="caution">
    <text evidence="2">The sequence shown here is derived from an EMBL/GenBank/DDBJ whole genome shotgun (WGS) entry which is preliminary data.</text>
</comment>
<dbReference type="Proteomes" id="UP000701801">
    <property type="component" value="Unassembled WGS sequence"/>
</dbReference>
<dbReference type="AlphaFoldDB" id="A0A9N9LWU5"/>
<evidence type="ECO:0000313" key="2">
    <source>
        <dbReference type="EMBL" id="CAG8980545.1"/>
    </source>
</evidence>
<dbReference type="PROSITE" id="PS50181">
    <property type="entry name" value="FBOX"/>
    <property type="match status" value="1"/>
</dbReference>
<protein>
    <recommendedName>
        <fullName evidence="1">F-box domain-containing protein</fullName>
    </recommendedName>
</protein>
<organism evidence="2 3">
    <name type="scientific">Hymenoscyphus albidus</name>
    <dbReference type="NCBI Taxonomy" id="595503"/>
    <lineage>
        <taxon>Eukaryota</taxon>
        <taxon>Fungi</taxon>
        <taxon>Dikarya</taxon>
        <taxon>Ascomycota</taxon>
        <taxon>Pezizomycotina</taxon>
        <taxon>Leotiomycetes</taxon>
        <taxon>Helotiales</taxon>
        <taxon>Helotiaceae</taxon>
        <taxon>Hymenoscyphus</taxon>
    </lineage>
</organism>
<evidence type="ECO:0000313" key="3">
    <source>
        <dbReference type="Proteomes" id="UP000701801"/>
    </source>
</evidence>
<name>A0A9N9LWU5_9HELO</name>
<dbReference type="Gene3D" id="1.20.1280.50">
    <property type="match status" value="1"/>
</dbReference>
<dbReference type="CDD" id="cd09917">
    <property type="entry name" value="F-box_SF"/>
    <property type="match status" value="1"/>
</dbReference>
<dbReference type="Pfam" id="PF12937">
    <property type="entry name" value="F-box-like"/>
    <property type="match status" value="1"/>
</dbReference>
<dbReference type="SUPFAM" id="SSF81383">
    <property type="entry name" value="F-box domain"/>
    <property type="match status" value="1"/>
</dbReference>
<keyword evidence="3" id="KW-1185">Reference proteome</keyword>
<reference evidence="2" key="1">
    <citation type="submission" date="2021-07" db="EMBL/GenBank/DDBJ databases">
        <authorList>
            <person name="Durling M."/>
        </authorList>
    </citation>
    <scope>NUCLEOTIDE SEQUENCE</scope>
</reference>
<sequence>MTTAPSRRGLSGLVLTIITKGTSPYRQKNEAMAPAGTATLDTLPPEILLNILRHTPHNSMAALALVSKSIHPHANTLLYTYVHFDERNDERAKSTYEDIDDDDDIFL</sequence>
<dbReference type="InterPro" id="IPR001810">
    <property type="entry name" value="F-box_dom"/>
</dbReference>
<dbReference type="InterPro" id="IPR036047">
    <property type="entry name" value="F-box-like_dom_sf"/>
</dbReference>